<dbReference type="AlphaFoldDB" id="A0AAV4SW30"/>
<accession>A0AAV4SW30</accession>
<proteinExistence type="predicted"/>
<comment type="caution">
    <text evidence="1">The sequence shown here is derived from an EMBL/GenBank/DDBJ whole genome shotgun (WGS) entry which is preliminary data.</text>
</comment>
<protein>
    <submittedName>
        <fullName evidence="1">Uncharacterized protein</fullName>
    </submittedName>
</protein>
<evidence type="ECO:0000313" key="2">
    <source>
        <dbReference type="Proteomes" id="UP001054945"/>
    </source>
</evidence>
<gene>
    <name evidence="1" type="ORF">CEXT_551611</name>
</gene>
<name>A0AAV4SW30_CAEEX</name>
<organism evidence="1 2">
    <name type="scientific">Caerostris extrusa</name>
    <name type="common">Bark spider</name>
    <name type="synonym">Caerostris bankana</name>
    <dbReference type="NCBI Taxonomy" id="172846"/>
    <lineage>
        <taxon>Eukaryota</taxon>
        <taxon>Metazoa</taxon>
        <taxon>Ecdysozoa</taxon>
        <taxon>Arthropoda</taxon>
        <taxon>Chelicerata</taxon>
        <taxon>Arachnida</taxon>
        <taxon>Araneae</taxon>
        <taxon>Araneomorphae</taxon>
        <taxon>Entelegynae</taxon>
        <taxon>Araneoidea</taxon>
        <taxon>Araneidae</taxon>
        <taxon>Caerostris</taxon>
    </lineage>
</organism>
<keyword evidence="2" id="KW-1185">Reference proteome</keyword>
<dbReference type="EMBL" id="BPLR01010173">
    <property type="protein sequence ID" value="GIY37471.1"/>
    <property type="molecule type" value="Genomic_DNA"/>
</dbReference>
<reference evidence="1 2" key="1">
    <citation type="submission" date="2021-06" db="EMBL/GenBank/DDBJ databases">
        <title>Caerostris extrusa draft genome.</title>
        <authorList>
            <person name="Kono N."/>
            <person name="Arakawa K."/>
        </authorList>
    </citation>
    <scope>NUCLEOTIDE SEQUENCE [LARGE SCALE GENOMIC DNA]</scope>
</reference>
<sequence length="92" mass="10732">MSQVPGLEKQLEDTHLRGTVEKKKECKKFIAPSFDSFRFLPDSSYLLTFNGKWISHFFDKTEEGCLPHCTLSKIWMIIECSIVCLKLQLYAR</sequence>
<dbReference type="Proteomes" id="UP001054945">
    <property type="component" value="Unassembled WGS sequence"/>
</dbReference>
<evidence type="ECO:0000313" key="1">
    <source>
        <dbReference type="EMBL" id="GIY37471.1"/>
    </source>
</evidence>